<dbReference type="PROSITE" id="PS50222">
    <property type="entry name" value="EF_HAND_2"/>
    <property type="match status" value="5"/>
</dbReference>
<feature type="domain" description="EF-hand" evidence="5">
    <location>
        <begin position="23"/>
        <end position="49"/>
    </location>
</feature>
<proteinExistence type="predicted"/>
<name>A0A0M0JES4_9EUKA</name>
<dbReference type="AlphaFoldDB" id="A0A0M0JES4"/>
<dbReference type="SMART" id="SM00054">
    <property type="entry name" value="EFh"/>
    <property type="match status" value="6"/>
</dbReference>
<dbReference type="PROSITE" id="PS00018">
    <property type="entry name" value="EF_HAND_1"/>
    <property type="match status" value="3"/>
</dbReference>
<accession>A0A0M0JES4</accession>
<evidence type="ECO:0000256" key="3">
    <source>
        <dbReference type="ARBA" id="ARBA00022837"/>
    </source>
</evidence>
<sequence length="600" mass="65347">MAGPHAADARDARKHLRRKALEFDEADADGDQEIGYDEFCEYILPKVRGARHTDADLKEWWALMDIDGDGFIRKDEYFLYTLCAASRKAGSGINAIFAEFDKDGSGNLDEIEFEQALETMGFGDAATAVFEEYQNATTRTVSYLTLLKKVEERTILPAMRSFLMALASDSMIKVDTSRWSFGGATPQEARSGLATLLKKHSVRLSNLFQQLDDDGSFSLTLAELKDAFWELGYTGKPEVVGEIFSSLDQDGSGKAGFDEFNAWVHGRKLERNRPEDRAARLSLVPQLQISFDAGDDAWTPGRLQVELNAALGAEGLRGVDLLKAWDCGKLDDKLDDGPSVRSMTAHLPDRQLSQKEYLIAFKRLCGGGELWYAMARDAAHEAFKMIDKSGDKAIGVAELCRWVDPHGRLVAAGRSKSRKAAALPTGSVVAEKPEAKVEDGEEEQHAQSSVCCYSPTKLSTRIAQIRAYDPDLLKPPPKAASRAPAPTTAGRLLSTARLPEGFVSVTATEGVADDPNTLKGLSETDLIYLAMTARTALQAAEEREAEDAEGTVATVEVVCPPEKKAGDVIDVRLPADFGGGVVSVSVPLDDKTMQLSVRPS</sequence>
<keyword evidence="1" id="KW-0479">Metal-binding</keyword>
<feature type="domain" description="EF-hand" evidence="5">
    <location>
        <begin position="235"/>
        <end position="270"/>
    </location>
</feature>
<evidence type="ECO:0000256" key="4">
    <source>
        <dbReference type="SAM" id="MobiDB-lite"/>
    </source>
</evidence>
<dbReference type="InterPro" id="IPR018247">
    <property type="entry name" value="EF_Hand_1_Ca_BS"/>
</dbReference>
<keyword evidence="2" id="KW-0677">Repeat</keyword>
<keyword evidence="7" id="KW-1185">Reference proteome</keyword>
<keyword evidence="3" id="KW-0106">Calcium</keyword>
<feature type="domain" description="EF-hand" evidence="5">
    <location>
        <begin position="88"/>
        <end position="123"/>
    </location>
</feature>
<dbReference type="InterPro" id="IPR051581">
    <property type="entry name" value="Ca-bind"/>
</dbReference>
<organism evidence="6 7">
    <name type="scientific">Chrysochromulina tobinii</name>
    <dbReference type="NCBI Taxonomy" id="1460289"/>
    <lineage>
        <taxon>Eukaryota</taxon>
        <taxon>Haptista</taxon>
        <taxon>Haptophyta</taxon>
        <taxon>Prymnesiophyceae</taxon>
        <taxon>Prymnesiales</taxon>
        <taxon>Chrysochromulinaceae</taxon>
        <taxon>Chrysochromulina</taxon>
    </lineage>
</organism>
<comment type="caution">
    <text evidence="6">The sequence shown here is derived from an EMBL/GenBank/DDBJ whole genome shotgun (WGS) entry which is preliminary data.</text>
</comment>
<reference evidence="7" key="1">
    <citation type="journal article" date="2015" name="PLoS Genet.">
        <title>Genome Sequence and Transcriptome Analyses of Chrysochromulina tobin: Metabolic Tools for Enhanced Algal Fitness in the Prominent Order Prymnesiales (Haptophyceae).</title>
        <authorList>
            <person name="Hovde B.T."/>
            <person name="Deodato C.R."/>
            <person name="Hunsperger H.M."/>
            <person name="Ryken S.A."/>
            <person name="Yost W."/>
            <person name="Jha R.K."/>
            <person name="Patterson J."/>
            <person name="Monnat R.J. Jr."/>
            <person name="Barlow S.B."/>
            <person name="Starkenburg S.R."/>
            <person name="Cattolico R.A."/>
        </authorList>
    </citation>
    <scope>NUCLEOTIDE SEQUENCE</scope>
    <source>
        <strain evidence="7">CCMP291</strain>
    </source>
</reference>
<evidence type="ECO:0000256" key="2">
    <source>
        <dbReference type="ARBA" id="ARBA00022737"/>
    </source>
</evidence>
<dbReference type="Proteomes" id="UP000037460">
    <property type="component" value="Unassembled WGS sequence"/>
</dbReference>
<gene>
    <name evidence="6" type="ORF">Ctob_007142</name>
</gene>
<dbReference type="InterPro" id="IPR011992">
    <property type="entry name" value="EF-hand-dom_pair"/>
</dbReference>
<dbReference type="InterPro" id="IPR002048">
    <property type="entry name" value="EF_hand_dom"/>
</dbReference>
<dbReference type="OrthoDB" id="433480at2759"/>
<dbReference type="PANTHER" id="PTHR34524">
    <property type="entry name" value="CALCYPHOSIN"/>
    <property type="match status" value="1"/>
</dbReference>
<evidence type="ECO:0000259" key="5">
    <source>
        <dbReference type="PROSITE" id="PS50222"/>
    </source>
</evidence>
<dbReference type="Pfam" id="PF13499">
    <property type="entry name" value="EF-hand_7"/>
    <property type="match status" value="1"/>
</dbReference>
<dbReference type="CDD" id="cd00051">
    <property type="entry name" value="EFh"/>
    <property type="match status" value="1"/>
</dbReference>
<dbReference type="Gene3D" id="1.10.238.10">
    <property type="entry name" value="EF-hand"/>
    <property type="match status" value="3"/>
</dbReference>
<feature type="domain" description="EF-hand" evidence="5">
    <location>
        <begin position="374"/>
        <end position="409"/>
    </location>
</feature>
<dbReference type="SUPFAM" id="SSF47473">
    <property type="entry name" value="EF-hand"/>
    <property type="match status" value="2"/>
</dbReference>
<dbReference type="PANTHER" id="PTHR34524:SF6">
    <property type="entry name" value="CALCYPHOSINE LIKE"/>
    <property type="match status" value="1"/>
</dbReference>
<dbReference type="Pfam" id="PF13202">
    <property type="entry name" value="EF-hand_5"/>
    <property type="match status" value="1"/>
</dbReference>
<feature type="domain" description="EF-hand" evidence="5">
    <location>
        <begin position="52"/>
        <end position="87"/>
    </location>
</feature>
<evidence type="ECO:0000256" key="1">
    <source>
        <dbReference type="ARBA" id="ARBA00022723"/>
    </source>
</evidence>
<evidence type="ECO:0000313" key="6">
    <source>
        <dbReference type="EMBL" id="KOO25084.1"/>
    </source>
</evidence>
<dbReference type="GO" id="GO:0005509">
    <property type="term" value="F:calcium ion binding"/>
    <property type="evidence" value="ECO:0007669"/>
    <property type="project" value="InterPro"/>
</dbReference>
<dbReference type="EMBL" id="JWZX01003020">
    <property type="protein sequence ID" value="KOO25084.1"/>
    <property type="molecule type" value="Genomic_DNA"/>
</dbReference>
<feature type="region of interest" description="Disordered" evidence="4">
    <location>
        <begin position="421"/>
        <end position="449"/>
    </location>
</feature>
<protein>
    <submittedName>
        <fullName evidence="6">Calmodulin-like protein</fullName>
    </submittedName>
</protein>
<evidence type="ECO:0000313" key="7">
    <source>
        <dbReference type="Proteomes" id="UP000037460"/>
    </source>
</evidence>